<dbReference type="EMBL" id="GBXM01027852">
    <property type="protein sequence ID" value="JAH80725.1"/>
    <property type="molecule type" value="Transcribed_RNA"/>
</dbReference>
<accession>A0A0E9VRB9</accession>
<name>A0A0E9VRB9_ANGAN</name>
<dbReference type="EMBL" id="GBXM01034659">
    <property type="protein sequence ID" value="JAH73918.1"/>
    <property type="molecule type" value="Transcribed_RNA"/>
</dbReference>
<proteinExistence type="predicted"/>
<dbReference type="EMBL" id="GBXM01027951">
    <property type="protein sequence ID" value="JAH80626.1"/>
    <property type="molecule type" value="Transcribed_RNA"/>
</dbReference>
<reference evidence="1" key="1">
    <citation type="submission" date="2014-11" db="EMBL/GenBank/DDBJ databases">
        <authorList>
            <person name="Amaro Gonzalez C."/>
        </authorList>
    </citation>
    <scope>NUCLEOTIDE SEQUENCE</scope>
</reference>
<reference evidence="1" key="2">
    <citation type="journal article" date="2015" name="Fish Shellfish Immunol.">
        <title>Early steps in the European eel (Anguilla anguilla)-Vibrio vulnificus interaction in the gills: Role of the RtxA13 toxin.</title>
        <authorList>
            <person name="Callol A."/>
            <person name="Pajuelo D."/>
            <person name="Ebbesson L."/>
            <person name="Teles M."/>
            <person name="MacKenzie S."/>
            <person name="Amaro C."/>
        </authorList>
    </citation>
    <scope>NUCLEOTIDE SEQUENCE</scope>
</reference>
<evidence type="ECO:0000313" key="1">
    <source>
        <dbReference type="EMBL" id="JAH80626.1"/>
    </source>
</evidence>
<protein>
    <submittedName>
        <fullName evidence="1">Uncharacterized protein</fullName>
    </submittedName>
</protein>
<organism evidence="1">
    <name type="scientific">Anguilla anguilla</name>
    <name type="common">European freshwater eel</name>
    <name type="synonym">Muraena anguilla</name>
    <dbReference type="NCBI Taxonomy" id="7936"/>
    <lineage>
        <taxon>Eukaryota</taxon>
        <taxon>Metazoa</taxon>
        <taxon>Chordata</taxon>
        <taxon>Craniata</taxon>
        <taxon>Vertebrata</taxon>
        <taxon>Euteleostomi</taxon>
        <taxon>Actinopterygii</taxon>
        <taxon>Neopterygii</taxon>
        <taxon>Teleostei</taxon>
        <taxon>Anguilliformes</taxon>
        <taxon>Anguillidae</taxon>
        <taxon>Anguilla</taxon>
    </lineage>
</organism>
<sequence>MHINVENTPVSQTR</sequence>